<evidence type="ECO:0000259" key="1">
    <source>
        <dbReference type="Pfam" id="PF21847"/>
    </source>
</evidence>
<dbReference type="EMBL" id="AHFB01000004">
    <property type="protein sequence ID" value="EOO41348.1"/>
    <property type="molecule type" value="Genomic_DNA"/>
</dbReference>
<feature type="domain" description="DUF6906" evidence="1">
    <location>
        <begin position="7"/>
        <end position="53"/>
    </location>
</feature>
<comment type="caution">
    <text evidence="2">The sequence shown here is derived from an EMBL/GenBank/DDBJ whole genome shotgun (WGS) entry which is preliminary data.</text>
</comment>
<organism evidence="2 3">
    <name type="scientific">Bacillus cereus VD133</name>
    <dbReference type="NCBI Taxonomy" id="1053233"/>
    <lineage>
        <taxon>Bacteria</taxon>
        <taxon>Bacillati</taxon>
        <taxon>Bacillota</taxon>
        <taxon>Bacilli</taxon>
        <taxon>Bacillales</taxon>
        <taxon>Bacillaceae</taxon>
        <taxon>Bacillus</taxon>
        <taxon>Bacillus cereus group</taxon>
    </lineage>
</organism>
<accession>A0A9W5PWF8</accession>
<dbReference type="Proteomes" id="UP000014018">
    <property type="component" value="Unassembled WGS sequence"/>
</dbReference>
<sequence length="56" mass="6685">MGETYLKNGKRLTKWGKIHIKSYNLNPDNWLIFKKVSNELHLVHRYTNKTRVISSL</sequence>
<dbReference type="AlphaFoldDB" id="A0A9W5PWF8"/>
<dbReference type="Pfam" id="PF21847">
    <property type="entry name" value="DUF6906"/>
    <property type="match status" value="1"/>
</dbReference>
<gene>
    <name evidence="2" type="ORF">IIU_00546</name>
</gene>
<name>A0A9W5PWF8_BACCE</name>
<evidence type="ECO:0000313" key="2">
    <source>
        <dbReference type="EMBL" id="EOO41348.1"/>
    </source>
</evidence>
<reference evidence="2 3" key="1">
    <citation type="submission" date="2012-12" db="EMBL/GenBank/DDBJ databases">
        <title>The Genome Sequence of Bacillus cereus VD133.</title>
        <authorList>
            <consortium name="The Broad Institute Genome Sequencing Platform"/>
            <consortium name="The Broad Institute Genome Sequencing Center for Infectious Disease"/>
            <person name="Feldgarden M."/>
            <person name="Van der Auwera G.A."/>
            <person name="Mahillon J."/>
            <person name="Duprez V."/>
            <person name="Timmery S."/>
            <person name="Mattelet C."/>
            <person name="Dierick K."/>
            <person name="Sun M."/>
            <person name="Yu Z."/>
            <person name="Zhu L."/>
            <person name="Hu X."/>
            <person name="Shank E.B."/>
            <person name="Swiecicka I."/>
            <person name="Hansen B.M."/>
            <person name="Andrup L."/>
            <person name="Walker B."/>
            <person name="Young S.K."/>
            <person name="Zeng Q."/>
            <person name="Gargeya S."/>
            <person name="Fitzgerald M."/>
            <person name="Haas B."/>
            <person name="Abouelleil A."/>
            <person name="Alvarado L."/>
            <person name="Arachchi H.M."/>
            <person name="Berlin A.M."/>
            <person name="Chapman S.B."/>
            <person name="Dewar J."/>
            <person name="Goldberg J."/>
            <person name="Griggs A."/>
            <person name="Gujja S."/>
            <person name="Hansen M."/>
            <person name="Howarth C."/>
            <person name="Imamovic A."/>
            <person name="Larimer J."/>
            <person name="McCowan C."/>
            <person name="Murphy C."/>
            <person name="Neiman D."/>
            <person name="Pearson M."/>
            <person name="Priest M."/>
            <person name="Roberts A."/>
            <person name="Saif S."/>
            <person name="Shea T."/>
            <person name="Sisk P."/>
            <person name="Sykes S."/>
            <person name="Wortman J."/>
            <person name="Nusbaum C."/>
            <person name="Birren B."/>
        </authorList>
    </citation>
    <scope>NUCLEOTIDE SEQUENCE [LARGE SCALE GENOMIC DNA]</scope>
    <source>
        <strain evidence="2 3">VD133</strain>
    </source>
</reference>
<evidence type="ECO:0000313" key="3">
    <source>
        <dbReference type="Proteomes" id="UP000014018"/>
    </source>
</evidence>
<proteinExistence type="predicted"/>
<protein>
    <recommendedName>
        <fullName evidence="1">DUF6906 domain-containing protein</fullName>
    </recommendedName>
</protein>
<dbReference type="InterPro" id="IPR054201">
    <property type="entry name" value="DUF6906"/>
</dbReference>